<proteinExistence type="predicted"/>
<evidence type="ECO:0000256" key="1">
    <source>
        <dbReference type="SAM" id="MobiDB-lite"/>
    </source>
</evidence>
<dbReference type="Proteomes" id="UP000823388">
    <property type="component" value="Chromosome 2N"/>
</dbReference>
<evidence type="ECO:0000313" key="3">
    <source>
        <dbReference type="Proteomes" id="UP000823388"/>
    </source>
</evidence>
<protein>
    <submittedName>
        <fullName evidence="2">Uncharacterized protein</fullName>
    </submittedName>
</protein>
<reference evidence="2" key="1">
    <citation type="submission" date="2020-05" db="EMBL/GenBank/DDBJ databases">
        <title>WGS assembly of Panicum virgatum.</title>
        <authorList>
            <person name="Lovell J.T."/>
            <person name="Jenkins J."/>
            <person name="Shu S."/>
            <person name="Juenger T.E."/>
            <person name="Schmutz J."/>
        </authorList>
    </citation>
    <scope>NUCLEOTIDE SEQUENCE</scope>
    <source>
        <strain evidence="2">AP13</strain>
    </source>
</reference>
<gene>
    <name evidence="2" type="ORF">PVAP13_2NG304203</name>
</gene>
<sequence length="182" mass="19789">MEPFHFFFGWKYGDGRCQCYVIHRYRGPACQSPNSLHLSSTMLELSHGSSHTAQLAPSTIPQRSCLAPSSAAAKLRRFRVAPPSRRARPPPPPPSCPLRPRAELAAVSDPPSAPSSHCAEFSHRHSPRRAPSLPQARPVASTLSSATRTSIRDDGCVSFSAAVSTNHRPWGATLSKWDGSVR</sequence>
<dbReference type="AlphaFoldDB" id="A0A8T0VHL1"/>
<feature type="compositionally biased region" description="Low complexity" evidence="1">
    <location>
        <begin position="105"/>
        <end position="116"/>
    </location>
</feature>
<evidence type="ECO:0000313" key="2">
    <source>
        <dbReference type="EMBL" id="KAG2634730.1"/>
    </source>
</evidence>
<dbReference type="EMBL" id="CM029040">
    <property type="protein sequence ID" value="KAG2634730.1"/>
    <property type="molecule type" value="Genomic_DNA"/>
</dbReference>
<feature type="region of interest" description="Disordered" evidence="1">
    <location>
        <begin position="79"/>
        <end position="150"/>
    </location>
</feature>
<comment type="caution">
    <text evidence="2">The sequence shown here is derived from an EMBL/GenBank/DDBJ whole genome shotgun (WGS) entry which is preliminary data.</text>
</comment>
<name>A0A8T0VHL1_PANVG</name>
<accession>A0A8T0VHL1</accession>
<keyword evidence="3" id="KW-1185">Reference proteome</keyword>
<organism evidence="2 3">
    <name type="scientific">Panicum virgatum</name>
    <name type="common">Blackwell switchgrass</name>
    <dbReference type="NCBI Taxonomy" id="38727"/>
    <lineage>
        <taxon>Eukaryota</taxon>
        <taxon>Viridiplantae</taxon>
        <taxon>Streptophyta</taxon>
        <taxon>Embryophyta</taxon>
        <taxon>Tracheophyta</taxon>
        <taxon>Spermatophyta</taxon>
        <taxon>Magnoliopsida</taxon>
        <taxon>Liliopsida</taxon>
        <taxon>Poales</taxon>
        <taxon>Poaceae</taxon>
        <taxon>PACMAD clade</taxon>
        <taxon>Panicoideae</taxon>
        <taxon>Panicodae</taxon>
        <taxon>Paniceae</taxon>
        <taxon>Panicinae</taxon>
        <taxon>Panicum</taxon>
        <taxon>Panicum sect. Hiantes</taxon>
    </lineage>
</organism>